<dbReference type="AlphaFoldDB" id="A0A1F6D0K2"/>
<feature type="region of interest" description="Disordered" evidence="1">
    <location>
        <begin position="312"/>
        <end position="431"/>
    </location>
</feature>
<evidence type="ECO:0000256" key="1">
    <source>
        <dbReference type="SAM" id="MobiDB-lite"/>
    </source>
</evidence>
<feature type="compositionally biased region" description="Polar residues" evidence="1">
    <location>
        <begin position="318"/>
        <end position="330"/>
    </location>
</feature>
<dbReference type="InterPro" id="IPR032179">
    <property type="entry name" value="Cry22Aa_Ig-like"/>
</dbReference>
<evidence type="ECO:0000313" key="4">
    <source>
        <dbReference type="Proteomes" id="UP000177659"/>
    </source>
</evidence>
<dbReference type="Pfam" id="PF16403">
    <property type="entry name" value="Bact_surface_Ig-like"/>
    <property type="match status" value="1"/>
</dbReference>
<comment type="caution">
    <text evidence="3">The sequence shown here is derived from an EMBL/GenBank/DDBJ whole genome shotgun (WGS) entry which is preliminary data.</text>
</comment>
<gene>
    <name evidence="3" type="ORF">A3D62_02645</name>
</gene>
<dbReference type="InterPro" id="IPR013783">
    <property type="entry name" value="Ig-like_fold"/>
</dbReference>
<reference evidence="3 4" key="1">
    <citation type="journal article" date="2016" name="Nat. Commun.">
        <title>Thousands of microbial genomes shed light on interconnected biogeochemical processes in an aquifer system.</title>
        <authorList>
            <person name="Anantharaman K."/>
            <person name="Brown C.T."/>
            <person name="Hug L.A."/>
            <person name="Sharon I."/>
            <person name="Castelle C.J."/>
            <person name="Probst A.J."/>
            <person name="Thomas B.C."/>
            <person name="Singh A."/>
            <person name="Wilkins M.J."/>
            <person name="Karaoz U."/>
            <person name="Brodie E.L."/>
            <person name="Williams K.H."/>
            <person name="Hubbard S.S."/>
            <person name="Banfield J.F."/>
        </authorList>
    </citation>
    <scope>NUCLEOTIDE SEQUENCE [LARGE SCALE GENOMIC DNA]</scope>
</reference>
<feature type="compositionally biased region" description="Low complexity" evidence="1">
    <location>
        <begin position="414"/>
        <end position="431"/>
    </location>
</feature>
<proteinExistence type="predicted"/>
<protein>
    <recommendedName>
        <fullName evidence="2">Pesticidal crystal protein Cry22Aa Ig-like domain-containing protein</fullName>
    </recommendedName>
</protein>
<dbReference type="EMBL" id="MFLC01000026">
    <property type="protein sequence ID" value="OGG54963.1"/>
    <property type="molecule type" value="Genomic_DNA"/>
</dbReference>
<feature type="compositionally biased region" description="Low complexity" evidence="1">
    <location>
        <begin position="353"/>
        <end position="367"/>
    </location>
</feature>
<evidence type="ECO:0000259" key="2">
    <source>
        <dbReference type="Pfam" id="PF16403"/>
    </source>
</evidence>
<feature type="domain" description="Pesticidal crystal protein Cry22Aa Ig-like" evidence="2">
    <location>
        <begin position="212"/>
        <end position="289"/>
    </location>
</feature>
<name>A0A1F6D0K2_9BACT</name>
<accession>A0A1F6D0K2</accession>
<organism evidence="3 4">
    <name type="scientific">Candidatus Kaiserbacteria bacterium RIFCSPHIGHO2_02_FULL_49_11</name>
    <dbReference type="NCBI Taxonomy" id="1798489"/>
    <lineage>
        <taxon>Bacteria</taxon>
        <taxon>Candidatus Kaiseribacteriota</taxon>
    </lineage>
</organism>
<feature type="compositionally biased region" description="Low complexity" evidence="1">
    <location>
        <begin position="334"/>
        <end position="344"/>
    </location>
</feature>
<dbReference type="Gene3D" id="2.60.40.10">
    <property type="entry name" value="Immunoglobulins"/>
    <property type="match status" value="1"/>
</dbReference>
<feature type="compositionally biased region" description="Low complexity" evidence="1">
    <location>
        <begin position="380"/>
        <end position="396"/>
    </location>
</feature>
<evidence type="ECO:0000313" key="3">
    <source>
        <dbReference type="EMBL" id="OGG54963.1"/>
    </source>
</evidence>
<sequence>MNPLIRFFRYDNTVPLVAIGLVLFAGGAFAASPEARDAVLRAEEMIVSIDNSYIVDLDLDSYTPKIQIVDVKEDDDNYYVSYTFTTIDLANNQWQEVPKDKMLTVAKNALGGKDLGLYVTRELSEVIALETTRLKETQAIERNLGISQAVVATTYSGLIGKFLDSKEEILPGYTPVIAEQEPGQTAAGGQSSGSSSSVIADPNSGDTIAPVITILGNNPAKIKLKATYSDLGALVTDNVNKNIGYSVALNGTTVRSVSIDTTVVGEHTVTYTAKDQVGNTTTATRRVIVYDPTVQSEEEINALIPSHVEEIPAPDAEPSQTDNTTSTTEAAPQAPVTEETPPAQEETEADQNTPGESATTTPAATEPDGFGTASSTPLIEPAAETSAEEGTTTPPADTTSPEEENSTALPPSDTATSTATSATSTSASSQQ</sequence>
<dbReference type="Proteomes" id="UP000177659">
    <property type="component" value="Unassembled WGS sequence"/>
</dbReference>